<organism evidence="2 3">
    <name type="scientific">Anguilla anguilla</name>
    <name type="common">European freshwater eel</name>
    <name type="synonym">Muraena anguilla</name>
    <dbReference type="NCBI Taxonomy" id="7936"/>
    <lineage>
        <taxon>Eukaryota</taxon>
        <taxon>Metazoa</taxon>
        <taxon>Chordata</taxon>
        <taxon>Craniata</taxon>
        <taxon>Vertebrata</taxon>
        <taxon>Euteleostomi</taxon>
        <taxon>Actinopterygii</taxon>
        <taxon>Neopterygii</taxon>
        <taxon>Teleostei</taxon>
        <taxon>Anguilliformes</taxon>
        <taxon>Anguillidae</taxon>
        <taxon>Anguilla</taxon>
    </lineage>
</organism>
<gene>
    <name evidence="2" type="ORF">ANANG_G00223990</name>
</gene>
<accession>A0A9D3RQD2</accession>
<evidence type="ECO:0000256" key="1">
    <source>
        <dbReference type="SAM" id="MobiDB-lite"/>
    </source>
</evidence>
<proteinExistence type="predicted"/>
<evidence type="ECO:0000313" key="2">
    <source>
        <dbReference type="EMBL" id="KAG5838466.1"/>
    </source>
</evidence>
<feature type="region of interest" description="Disordered" evidence="1">
    <location>
        <begin position="1"/>
        <end position="31"/>
    </location>
</feature>
<reference evidence="2" key="1">
    <citation type="submission" date="2021-01" db="EMBL/GenBank/DDBJ databases">
        <title>A chromosome-scale assembly of European eel, Anguilla anguilla.</title>
        <authorList>
            <person name="Henkel C."/>
            <person name="Jong-Raadsen S.A."/>
            <person name="Dufour S."/>
            <person name="Weltzien F.-A."/>
            <person name="Palstra A.P."/>
            <person name="Pelster B."/>
            <person name="Spaink H.P."/>
            <person name="Van Den Thillart G.E."/>
            <person name="Jansen H."/>
            <person name="Zahm M."/>
            <person name="Klopp C."/>
            <person name="Cedric C."/>
            <person name="Louis A."/>
            <person name="Berthelot C."/>
            <person name="Parey E."/>
            <person name="Roest Crollius H."/>
            <person name="Montfort J."/>
            <person name="Robinson-Rechavi M."/>
            <person name="Bucao C."/>
            <person name="Bouchez O."/>
            <person name="Gislard M."/>
            <person name="Lluch J."/>
            <person name="Milhes M."/>
            <person name="Lampietro C."/>
            <person name="Lopez Roques C."/>
            <person name="Donnadieu C."/>
            <person name="Braasch I."/>
            <person name="Desvignes T."/>
            <person name="Postlethwait J."/>
            <person name="Bobe J."/>
            <person name="Guiguen Y."/>
            <person name="Dirks R."/>
        </authorList>
    </citation>
    <scope>NUCLEOTIDE SEQUENCE</scope>
    <source>
        <strain evidence="2">Tag_6206</strain>
        <tissue evidence="2">Liver</tissue>
    </source>
</reference>
<feature type="compositionally biased region" description="Low complexity" evidence="1">
    <location>
        <begin position="63"/>
        <end position="73"/>
    </location>
</feature>
<feature type="region of interest" description="Disordered" evidence="1">
    <location>
        <begin position="56"/>
        <end position="75"/>
    </location>
</feature>
<sequence length="305" mass="31866">MDHSGSEQNDEELDPGGQEVPEPESSLSKITHNALENIGVLGQGLKQLFIHQRRRASVSPHDAGSSPSASSAGTLNRVLLQIRGAPMMKRGTSLQSRRSKAAGDPPKGSPQIHRRSTQEALIQVGRPRSSSTTDTPTSPALAEVLLASGYPSAEEPERDFSQGRRVSTQSDSILFSWLSAGHRRSLPTGGGAPFCPSGVTHPGCPVHPVTACGRGLAAVWRGVQAGSDLRAGLHVWHQVLKRGSGAVCRWRHGGIAALPFSGGEGGGDFSPATGLKAQQLLVSGCLRAAALRSDGPVTSSPQTLP</sequence>
<keyword evidence="3" id="KW-1185">Reference proteome</keyword>
<feature type="compositionally biased region" description="Low complexity" evidence="1">
    <location>
        <begin position="126"/>
        <end position="139"/>
    </location>
</feature>
<evidence type="ECO:0000313" key="3">
    <source>
        <dbReference type="Proteomes" id="UP001044222"/>
    </source>
</evidence>
<dbReference type="AlphaFoldDB" id="A0A9D3RQD2"/>
<comment type="caution">
    <text evidence="2">The sequence shown here is derived from an EMBL/GenBank/DDBJ whole genome shotgun (WGS) entry which is preliminary data.</text>
</comment>
<feature type="region of interest" description="Disordered" evidence="1">
    <location>
        <begin position="84"/>
        <end position="139"/>
    </location>
</feature>
<name>A0A9D3RQD2_ANGAN</name>
<dbReference type="Proteomes" id="UP001044222">
    <property type="component" value="Chromosome 12"/>
</dbReference>
<protein>
    <submittedName>
        <fullName evidence="2">Uncharacterized protein</fullName>
    </submittedName>
</protein>
<dbReference type="EMBL" id="JAFIRN010000012">
    <property type="protein sequence ID" value="KAG5838466.1"/>
    <property type="molecule type" value="Genomic_DNA"/>
</dbReference>